<feature type="domain" description="Multidrug resistance protein MdtA-like alpha-helical hairpin" evidence="2">
    <location>
        <begin position="159"/>
        <end position="220"/>
    </location>
</feature>
<dbReference type="InterPro" id="IPR058624">
    <property type="entry name" value="MdtA-like_HH"/>
</dbReference>
<dbReference type="Gene3D" id="2.40.50.100">
    <property type="match status" value="2"/>
</dbReference>
<evidence type="ECO:0000256" key="1">
    <source>
        <dbReference type="SAM" id="Coils"/>
    </source>
</evidence>
<accession>A0A2P2ED01</accession>
<gene>
    <name evidence="3" type="primary">mdtA_2</name>
    <name evidence="3" type="ORF">PbB2_02626</name>
</gene>
<name>A0A2P2ED01_9PROT</name>
<evidence type="ECO:0000259" key="2">
    <source>
        <dbReference type="Pfam" id="PF25876"/>
    </source>
</evidence>
<dbReference type="GO" id="GO:1990281">
    <property type="term" value="C:efflux pump complex"/>
    <property type="evidence" value="ECO:0007669"/>
    <property type="project" value="TreeGrafter"/>
</dbReference>
<dbReference type="PRINTS" id="PR01490">
    <property type="entry name" value="RTXTOXIND"/>
</dbReference>
<proteinExistence type="predicted"/>
<dbReference type="SUPFAM" id="SSF111369">
    <property type="entry name" value="HlyD-like secretion proteins"/>
    <property type="match status" value="3"/>
</dbReference>
<dbReference type="Gene3D" id="2.40.420.20">
    <property type="match status" value="1"/>
</dbReference>
<keyword evidence="1" id="KW-0175">Coiled coil</keyword>
<dbReference type="PANTHER" id="PTHR30469:SF15">
    <property type="entry name" value="HLYD FAMILY OF SECRETION PROTEINS"/>
    <property type="match status" value="1"/>
</dbReference>
<evidence type="ECO:0000313" key="3">
    <source>
        <dbReference type="EMBL" id="GBF58935.1"/>
    </source>
</evidence>
<organism evidence="3 4">
    <name type="scientific">Candidatus Phycosocius bacilliformis</name>
    <dbReference type="NCBI Taxonomy" id="1445552"/>
    <lineage>
        <taxon>Bacteria</taxon>
        <taxon>Pseudomonadati</taxon>
        <taxon>Pseudomonadota</taxon>
        <taxon>Alphaproteobacteria</taxon>
        <taxon>Caulobacterales</taxon>
        <taxon>Caulobacterales incertae sedis</taxon>
        <taxon>Candidatus Phycosocius</taxon>
    </lineage>
</organism>
<dbReference type="OrthoDB" id="9806939at2"/>
<dbReference type="GO" id="GO:0015562">
    <property type="term" value="F:efflux transmembrane transporter activity"/>
    <property type="evidence" value="ECO:0007669"/>
    <property type="project" value="TreeGrafter"/>
</dbReference>
<dbReference type="PANTHER" id="PTHR30469">
    <property type="entry name" value="MULTIDRUG RESISTANCE PROTEIN MDTA"/>
    <property type="match status" value="1"/>
</dbReference>
<keyword evidence="4" id="KW-1185">Reference proteome</keyword>
<dbReference type="Gene3D" id="1.10.287.470">
    <property type="entry name" value="Helix hairpin bin"/>
    <property type="match status" value="3"/>
</dbReference>
<dbReference type="Proteomes" id="UP000245086">
    <property type="component" value="Unassembled WGS sequence"/>
</dbReference>
<comment type="caution">
    <text evidence="3">The sequence shown here is derived from an EMBL/GenBank/DDBJ whole genome shotgun (WGS) entry which is preliminary data.</text>
</comment>
<protein>
    <submittedName>
        <fullName evidence="3">Multidrug resistance protein MdtA</fullName>
    </submittedName>
</protein>
<dbReference type="AlphaFoldDB" id="A0A2P2ED01"/>
<dbReference type="EMBL" id="BFBR01000009">
    <property type="protein sequence ID" value="GBF58935.1"/>
    <property type="molecule type" value="Genomic_DNA"/>
</dbReference>
<sequence length="465" mass="48424">MKSLPCPPKQPLERGAQRRGQILAAFIIVSFIAAGCSDGRKSGQAEPVLVEIKRAEAVASQDEILATGSFRREKEVDLSFRIGGVLREINYREGQLIEKGSVVASIDPTQVEAQIVQAQAQAMQASAGIGQAVEQARAATSSIASARAGQAQAEANAGRAAAALAQARADLANAQRDYERDAALAQKGYVSEARLDTRKTRMDVAEASLRSAEAGLNAARQAALAANAGINQAEAGAGAAQAGVQAASGRARAAQAVVAAAAFDRRWARLISPIRGIVLTRSAEPGEIAAPGQSILVVADEESPLILRTPVSDKDVARIQVGDGADVYVSAIGRNLKGVVTRVAQRADPRTGAFDIDIAVDNAGEIKTGFFADARIRSKTASSQQARTNEVLVPTEALIGVNGNKATLFVLNSDQKTVRLATVDFIRLQGNQALVRGIPIGTGVVTSGGAYVANKALVKVVEARP</sequence>
<feature type="coiled-coil region" evidence="1">
    <location>
        <begin position="157"/>
        <end position="222"/>
    </location>
</feature>
<reference evidence="3 4" key="1">
    <citation type="journal article" date="2018" name="Genome Announc.">
        <title>Draft Genome Sequence of "Candidatus Phycosocius bacilliformis," an Alphaproteobacterial Ectosymbiont of the Hydrocarbon-Producing Green Alga Botryococcus braunii.</title>
        <authorList>
            <person name="Tanabe Y."/>
            <person name="Yamaguchi H."/>
            <person name="Watanabe M.M."/>
        </authorList>
    </citation>
    <scope>NUCLEOTIDE SEQUENCE [LARGE SCALE GENOMIC DNA]</scope>
    <source>
        <strain evidence="3 4">BOTRYCO-2</strain>
    </source>
</reference>
<dbReference type="Gene3D" id="2.40.30.170">
    <property type="match status" value="1"/>
</dbReference>
<evidence type="ECO:0000313" key="4">
    <source>
        <dbReference type="Proteomes" id="UP000245086"/>
    </source>
</evidence>
<dbReference type="Pfam" id="PF25876">
    <property type="entry name" value="HH_MFP_RND"/>
    <property type="match status" value="1"/>
</dbReference>